<keyword evidence="2" id="KW-1185">Reference proteome</keyword>
<protein>
    <submittedName>
        <fullName evidence="1">Uncharacterized protein</fullName>
    </submittedName>
</protein>
<proteinExistence type="predicted"/>
<dbReference type="KEGG" id="clw:CLAC_03290"/>
<gene>
    <name evidence="1" type="ORF">CLAC_03290</name>
</gene>
<evidence type="ECO:0000313" key="1">
    <source>
        <dbReference type="EMBL" id="ALA68429.1"/>
    </source>
</evidence>
<dbReference type="Proteomes" id="UP000058446">
    <property type="component" value="Chromosome"/>
</dbReference>
<sequence>MEDSDLLQQISENTQPTYILNDVEARLGNIEHELRIMNEFLRDIVETLNQ</sequence>
<organism evidence="1 2">
    <name type="scientific">Corynebacterium lactis RW2-5</name>
    <dbReference type="NCBI Taxonomy" id="1408189"/>
    <lineage>
        <taxon>Bacteria</taxon>
        <taxon>Bacillati</taxon>
        <taxon>Actinomycetota</taxon>
        <taxon>Actinomycetes</taxon>
        <taxon>Mycobacteriales</taxon>
        <taxon>Corynebacteriaceae</taxon>
        <taxon>Corynebacterium</taxon>
    </lineage>
</organism>
<name>A0A0K2H315_9CORY</name>
<accession>A0A0K2H315</accession>
<reference evidence="1 2" key="1">
    <citation type="submission" date="2013-10" db="EMBL/GenBank/DDBJ databases">
        <title>Complete genome sequence of Corynebacterium lactis DSM 45799(T), isolated from raw cow milk.</title>
        <authorList>
            <person name="Ruckert C."/>
            <person name="Albersmeier A."/>
            <person name="Lipski A."/>
            <person name="Kalinowski J."/>
        </authorList>
    </citation>
    <scope>NUCLEOTIDE SEQUENCE [LARGE SCALE GENOMIC DNA]</scope>
    <source>
        <strain evidence="1 2">RW2-5</strain>
    </source>
</reference>
<dbReference type="RefSeq" id="WP_156324753.1">
    <property type="nucleotide sequence ID" value="NZ_CP006841.1"/>
</dbReference>
<dbReference type="EMBL" id="CP006841">
    <property type="protein sequence ID" value="ALA68429.1"/>
    <property type="molecule type" value="Genomic_DNA"/>
</dbReference>
<evidence type="ECO:0000313" key="2">
    <source>
        <dbReference type="Proteomes" id="UP000058446"/>
    </source>
</evidence>
<dbReference type="OrthoDB" id="9991292at2"/>
<dbReference type="AlphaFoldDB" id="A0A0K2H315"/>